<proteinExistence type="inferred from homology"/>
<evidence type="ECO:0000259" key="13">
    <source>
        <dbReference type="PROSITE" id="PS51910"/>
    </source>
</evidence>
<dbReference type="PROSITE" id="PS01095">
    <property type="entry name" value="GH18_1"/>
    <property type="match status" value="1"/>
</dbReference>
<comment type="catalytic activity">
    <reaction evidence="1">
        <text>Random endo-hydrolysis of N-acetyl-beta-D-glucosaminide (1-&gt;4)-beta-linkages in chitin and chitodextrins.</text>
        <dbReference type="EC" id="3.2.1.14"/>
    </reaction>
</comment>
<dbReference type="InterPro" id="IPR001452">
    <property type="entry name" value="SH3_domain"/>
</dbReference>
<dbReference type="InterPro" id="IPR001223">
    <property type="entry name" value="Glyco_hydro18_cat"/>
</dbReference>
<feature type="transmembrane region" description="Helical" evidence="11">
    <location>
        <begin position="386"/>
        <end position="407"/>
    </location>
</feature>
<keyword evidence="15" id="KW-1185">Reference proteome</keyword>
<dbReference type="SMART" id="SM00636">
    <property type="entry name" value="Glyco_18"/>
    <property type="match status" value="1"/>
</dbReference>
<dbReference type="PRINTS" id="PR00452">
    <property type="entry name" value="SH3DOMAIN"/>
</dbReference>
<evidence type="ECO:0000256" key="5">
    <source>
        <dbReference type="ARBA" id="ARBA00023277"/>
    </source>
</evidence>
<sequence>MDDSFSPVIKTGPNLNTLVWYAHTFNVKVLLAIGGWTGSKTFSSMAESPESRAVFINSTMSLINQYNLDGVDIDWEYPGRKGAICNVVNPQNDTSNFLTLLKELRAAVGNKLLTIAARAETFDGPNGPIPDVSGFASVVDWVNVMAYDMAVDDHSNEPWTKITGPNAPFNVTAGQGRQLSFTQSANTWLKSGMPASKIVMGVEFIGHAMTATDQMSDSQYVGRDLTVPKGDQDDALWAEPCPGASQTYSGVWTWKNLRQQGLLECTMSVAKNTPWTRNFDNVTNTPWLFNTETKTYISYDDPQSLYIKTEYVKSQNLRGMMIWELTTDNGKELLNVVQSLKQPSSAAPTNDCSATAAYNPNGVPAADSSSGNNESPKPKKIGAGTAMAITFLLAAFAALCVFGFIWYRRKRAAVAVNESGPALAGANTGVLYKDCVIALFDFKAVRKNDLSFKKGDIIEVLEKGNGDNSWWIGRLNGQVGEFPGNYVKDEF</sequence>
<dbReference type="AlphaFoldDB" id="A0A9N9GLF5"/>
<dbReference type="GO" id="GO:0000272">
    <property type="term" value="P:polysaccharide catabolic process"/>
    <property type="evidence" value="ECO:0007669"/>
    <property type="project" value="UniProtKB-KW"/>
</dbReference>
<keyword evidence="5" id="KW-0119">Carbohydrate metabolism</keyword>
<dbReference type="Proteomes" id="UP000789739">
    <property type="component" value="Unassembled WGS sequence"/>
</dbReference>
<dbReference type="GO" id="GO:0008843">
    <property type="term" value="F:endochitinase activity"/>
    <property type="evidence" value="ECO:0007669"/>
    <property type="project" value="UniProtKB-EC"/>
</dbReference>
<comment type="similarity">
    <text evidence="10">Belongs to the glycosyl hydrolase 18 family.</text>
</comment>
<dbReference type="InterPro" id="IPR050314">
    <property type="entry name" value="Glycosyl_Hydrlase_18"/>
</dbReference>
<evidence type="ECO:0000313" key="15">
    <source>
        <dbReference type="Proteomes" id="UP000789739"/>
    </source>
</evidence>
<organism evidence="14 15">
    <name type="scientific">Paraglomus brasilianum</name>
    <dbReference type="NCBI Taxonomy" id="144538"/>
    <lineage>
        <taxon>Eukaryota</taxon>
        <taxon>Fungi</taxon>
        <taxon>Fungi incertae sedis</taxon>
        <taxon>Mucoromycota</taxon>
        <taxon>Glomeromycotina</taxon>
        <taxon>Glomeromycetes</taxon>
        <taxon>Paraglomerales</taxon>
        <taxon>Paraglomeraceae</taxon>
        <taxon>Paraglomus</taxon>
    </lineage>
</organism>
<evidence type="ECO:0000256" key="2">
    <source>
        <dbReference type="ARBA" id="ARBA00022443"/>
    </source>
</evidence>
<protein>
    <submittedName>
        <fullName evidence="14">4335_t:CDS:1</fullName>
    </submittedName>
</protein>
<keyword evidence="11" id="KW-0812">Transmembrane</keyword>
<dbReference type="PROSITE" id="PS51910">
    <property type="entry name" value="GH18_2"/>
    <property type="match status" value="1"/>
</dbReference>
<feature type="domain" description="SH3" evidence="12">
    <location>
        <begin position="431"/>
        <end position="491"/>
    </location>
</feature>
<dbReference type="GO" id="GO:0008061">
    <property type="term" value="F:chitin binding"/>
    <property type="evidence" value="ECO:0007669"/>
    <property type="project" value="InterPro"/>
</dbReference>
<reference evidence="14" key="1">
    <citation type="submission" date="2021-06" db="EMBL/GenBank/DDBJ databases">
        <authorList>
            <person name="Kallberg Y."/>
            <person name="Tangrot J."/>
            <person name="Rosling A."/>
        </authorList>
    </citation>
    <scope>NUCLEOTIDE SEQUENCE</scope>
    <source>
        <strain evidence="14">BR232B</strain>
    </source>
</reference>
<keyword evidence="11" id="KW-0472">Membrane</keyword>
<dbReference type="Pfam" id="PF00704">
    <property type="entry name" value="Glyco_hydro_18"/>
    <property type="match status" value="1"/>
</dbReference>
<dbReference type="InterPro" id="IPR036028">
    <property type="entry name" value="SH3-like_dom_sf"/>
</dbReference>
<keyword evidence="7" id="KW-0624">Polysaccharide degradation</keyword>
<dbReference type="Pfam" id="PF00018">
    <property type="entry name" value="SH3_1"/>
    <property type="match status" value="1"/>
</dbReference>
<dbReference type="EMBL" id="CAJVPI010001534">
    <property type="protein sequence ID" value="CAG8617124.1"/>
    <property type="molecule type" value="Genomic_DNA"/>
</dbReference>
<evidence type="ECO:0000256" key="3">
    <source>
        <dbReference type="ARBA" id="ARBA00022801"/>
    </source>
</evidence>
<dbReference type="SMART" id="SM00326">
    <property type="entry name" value="SH3"/>
    <property type="match status" value="1"/>
</dbReference>
<evidence type="ECO:0000313" key="14">
    <source>
        <dbReference type="EMBL" id="CAG8617124.1"/>
    </source>
</evidence>
<evidence type="ECO:0000256" key="10">
    <source>
        <dbReference type="RuleBase" id="RU004453"/>
    </source>
</evidence>
<gene>
    <name evidence="14" type="ORF">PBRASI_LOCUS8491</name>
</gene>
<dbReference type="Gene3D" id="3.20.20.80">
    <property type="entry name" value="Glycosidases"/>
    <property type="match status" value="1"/>
</dbReference>
<dbReference type="Gene3D" id="3.10.50.10">
    <property type="match status" value="1"/>
</dbReference>
<name>A0A9N9GLF5_9GLOM</name>
<dbReference type="SUPFAM" id="SSF50044">
    <property type="entry name" value="SH3-domain"/>
    <property type="match status" value="1"/>
</dbReference>
<evidence type="ECO:0000256" key="11">
    <source>
        <dbReference type="SAM" id="Phobius"/>
    </source>
</evidence>
<keyword evidence="11" id="KW-1133">Transmembrane helix</keyword>
<dbReference type="PANTHER" id="PTHR11177:SF392">
    <property type="entry name" value="HAP41P"/>
    <property type="match status" value="1"/>
</dbReference>
<dbReference type="SUPFAM" id="SSF51445">
    <property type="entry name" value="(Trans)glycosidases"/>
    <property type="match status" value="1"/>
</dbReference>
<dbReference type="OrthoDB" id="76388at2759"/>
<evidence type="ECO:0000256" key="8">
    <source>
        <dbReference type="PROSITE-ProRule" id="PRU00192"/>
    </source>
</evidence>
<accession>A0A9N9GLF5</accession>
<evidence type="ECO:0000256" key="4">
    <source>
        <dbReference type="ARBA" id="ARBA00023024"/>
    </source>
</evidence>
<keyword evidence="3 9" id="KW-0378">Hydrolase</keyword>
<dbReference type="InterPro" id="IPR029070">
    <property type="entry name" value="Chitinase_insertion_sf"/>
</dbReference>
<keyword evidence="6 9" id="KW-0326">Glycosidase</keyword>
<dbReference type="PANTHER" id="PTHR11177">
    <property type="entry name" value="CHITINASE"/>
    <property type="match status" value="1"/>
</dbReference>
<dbReference type="GO" id="GO:0005576">
    <property type="term" value="C:extracellular region"/>
    <property type="evidence" value="ECO:0007669"/>
    <property type="project" value="TreeGrafter"/>
</dbReference>
<dbReference type="GO" id="GO:0006032">
    <property type="term" value="P:chitin catabolic process"/>
    <property type="evidence" value="ECO:0007669"/>
    <property type="project" value="UniProtKB-KW"/>
</dbReference>
<evidence type="ECO:0000256" key="7">
    <source>
        <dbReference type="ARBA" id="ARBA00023326"/>
    </source>
</evidence>
<dbReference type="PRINTS" id="PR01887">
    <property type="entry name" value="SPECTRNALPHA"/>
</dbReference>
<keyword evidence="4" id="KW-0146">Chitin degradation</keyword>
<evidence type="ECO:0000256" key="1">
    <source>
        <dbReference type="ARBA" id="ARBA00000822"/>
    </source>
</evidence>
<dbReference type="InterPro" id="IPR001579">
    <property type="entry name" value="Glyco_hydro_18_chit_AS"/>
</dbReference>
<comment type="caution">
    <text evidence="14">The sequence shown here is derived from an EMBL/GenBank/DDBJ whole genome shotgun (WGS) entry which is preliminary data.</text>
</comment>
<keyword evidence="2 8" id="KW-0728">SH3 domain</keyword>
<dbReference type="Gene3D" id="2.30.30.40">
    <property type="entry name" value="SH3 Domains"/>
    <property type="match status" value="1"/>
</dbReference>
<feature type="domain" description="GH18" evidence="13">
    <location>
        <begin position="1"/>
        <end position="343"/>
    </location>
</feature>
<evidence type="ECO:0000256" key="6">
    <source>
        <dbReference type="ARBA" id="ARBA00023295"/>
    </source>
</evidence>
<dbReference type="InterPro" id="IPR011583">
    <property type="entry name" value="Chitinase_II/V-like_cat"/>
</dbReference>
<dbReference type="PROSITE" id="PS50002">
    <property type="entry name" value="SH3"/>
    <property type="match status" value="1"/>
</dbReference>
<evidence type="ECO:0000259" key="12">
    <source>
        <dbReference type="PROSITE" id="PS50002"/>
    </source>
</evidence>
<dbReference type="InterPro" id="IPR017853">
    <property type="entry name" value="GH"/>
</dbReference>
<evidence type="ECO:0000256" key="9">
    <source>
        <dbReference type="RuleBase" id="RU000489"/>
    </source>
</evidence>
<dbReference type="SUPFAM" id="SSF54556">
    <property type="entry name" value="Chitinase insertion domain"/>
    <property type="match status" value="1"/>
</dbReference>